<protein>
    <submittedName>
        <fullName evidence="7">Alcohol dehydrogenase zinc-binding domain protein</fullName>
    </submittedName>
</protein>
<keyword evidence="8" id="KW-1185">Reference proteome</keyword>
<dbReference type="Gene3D" id="3.90.180.10">
    <property type="entry name" value="Medium-chain alcohol dehydrogenases, catalytic domain"/>
    <property type="match status" value="1"/>
</dbReference>
<gene>
    <name evidence="7" type="ORF">NIES21_40330</name>
</gene>
<name>A0A1Z4GL36_9CYAN</name>
<evidence type="ECO:0000256" key="2">
    <source>
        <dbReference type="ARBA" id="ARBA00011881"/>
    </source>
</evidence>
<evidence type="ECO:0000256" key="4">
    <source>
        <dbReference type="ARBA" id="ARBA00022857"/>
    </source>
</evidence>
<dbReference type="InterPro" id="IPR011032">
    <property type="entry name" value="GroES-like_sf"/>
</dbReference>
<proteinExistence type="predicted"/>
<dbReference type="PANTHER" id="PTHR44154">
    <property type="entry name" value="QUINONE OXIDOREDUCTASE"/>
    <property type="match status" value="1"/>
</dbReference>
<evidence type="ECO:0000313" key="8">
    <source>
        <dbReference type="Proteomes" id="UP000218287"/>
    </source>
</evidence>
<dbReference type="InterPro" id="IPR036291">
    <property type="entry name" value="NAD(P)-bd_dom_sf"/>
</dbReference>
<dbReference type="SMART" id="SM00829">
    <property type="entry name" value="PKS_ER"/>
    <property type="match status" value="1"/>
</dbReference>
<keyword evidence="5" id="KW-0694">RNA-binding</keyword>
<evidence type="ECO:0000259" key="6">
    <source>
        <dbReference type="SMART" id="SM00829"/>
    </source>
</evidence>
<dbReference type="Proteomes" id="UP000218287">
    <property type="component" value="Chromosome"/>
</dbReference>
<dbReference type="Pfam" id="PF08240">
    <property type="entry name" value="ADH_N"/>
    <property type="match status" value="1"/>
</dbReference>
<dbReference type="PROSITE" id="PS01162">
    <property type="entry name" value="QOR_ZETA_CRYSTAL"/>
    <property type="match status" value="1"/>
</dbReference>
<sequence>MERLSKMRALIVDDFQTATFRTAEIPRPEPTANQVLVRIKASGVNPLDSKIRTGKAPHAKPVLPAVLGTDLAGVIEAVGQDVTTFKVGDEVYGLTGGVGGLQGSLAEFAAVDPDLLAKKPTHFSMREAAALPLVFLTAWEGLVDQANVRDGQKVLVLGGSGGVGHIAVQIAKAYGATVFATASAAKHDMVQQLGAMPIDYRTTSIEQIVETFTDGRGFDVVYDTVGGSTLDDAFKAVCNYGHVVSSYGWGQHNLMPLSRKSATYSGVFVLLPLLTGKGRAHHGEILRQATQLAEANQLRPVVDPRHFILDTALSAHEAVEQGTAVSKIVIDL</sequence>
<keyword evidence="3" id="KW-0963">Cytoplasm</keyword>
<comment type="subcellular location">
    <subcellularLocation>
        <location evidence="1">Cytoplasm</location>
    </subcellularLocation>
</comment>
<evidence type="ECO:0000313" key="7">
    <source>
        <dbReference type="EMBL" id="BAY18189.1"/>
    </source>
</evidence>
<dbReference type="EMBL" id="AP018174">
    <property type="protein sequence ID" value="BAY18189.1"/>
    <property type="molecule type" value="Genomic_DNA"/>
</dbReference>
<feature type="domain" description="Enoyl reductase (ER)" evidence="6">
    <location>
        <begin position="13"/>
        <end position="330"/>
    </location>
</feature>
<dbReference type="AlphaFoldDB" id="A0A1Z4GL36"/>
<dbReference type="Gene3D" id="3.40.50.720">
    <property type="entry name" value="NAD(P)-binding Rossmann-like Domain"/>
    <property type="match status" value="1"/>
</dbReference>
<dbReference type="GO" id="GO:0003723">
    <property type="term" value="F:RNA binding"/>
    <property type="evidence" value="ECO:0007669"/>
    <property type="project" value="UniProtKB-KW"/>
</dbReference>
<dbReference type="InterPro" id="IPR020843">
    <property type="entry name" value="ER"/>
</dbReference>
<dbReference type="PANTHER" id="PTHR44154:SF1">
    <property type="entry name" value="QUINONE OXIDOREDUCTASE"/>
    <property type="match status" value="1"/>
</dbReference>
<dbReference type="Pfam" id="PF13602">
    <property type="entry name" value="ADH_zinc_N_2"/>
    <property type="match status" value="1"/>
</dbReference>
<dbReference type="InterPro" id="IPR013154">
    <property type="entry name" value="ADH-like_N"/>
</dbReference>
<comment type="subunit">
    <text evidence="2">Homotetramer.</text>
</comment>
<evidence type="ECO:0000256" key="5">
    <source>
        <dbReference type="ARBA" id="ARBA00022884"/>
    </source>
</evidence>
<dbReference type="CDD" id="cd08272">
    <property type="entry name" value="MDR6"/>
    <property type="match status" value="1"/>
</dbReference>
<dbReference type="GO" id="GO:0008270">
    <property type="term" value="F:zinc ion binding"/>
    <property type="evidence" value="ECO:0007669"/>
    <property type="project" value="InterPro"/>
</dbReference>
<accession>A0A1Z4GL36</accession>
<organism evidence="7 8">
    <name type="scientific">Anabaenopsis circularis NIES-21</name>
    <dbReference type="NCBI Taxonomy" id="1085406"/>
    <lineage>
        <taxon>Bacteria</taxon>
        <taxon>Bacillati</taxon>
        <taxon>Cyanobacteriota</taxon>
        <taxon>Cyanophyceae</taxon>
        <taxon>Nostocales</taxon>
        <taxon>Nodulariaceae</taxon>
        <taxon>Anabaenopsis</taxon>
    </lineage>
</organism>
<keyword evidence="4" id="KW-0521">NADP</keyword>
<dbReference type="InterPro" id="IPR002364">
    <property type="entry name" value="Quin_OxRdtase/zeta-crystal_CS"/>
</dbReference>
<dbReference type="GO" id="GO:0016491">
    <property type="term" value="F:oxidoreductase activity"/>
    <property type="evidence" value="ECO:0007669"/>
    <property type="project" value="InterPro"/>
</dbReference>
<dbReference type="SUPFAM" id="SSF50129">
    <property type="entry name" value="GroES-like"/>
    <property type="match status" value="1"/>
</dbReference>
<dbReference type="SUPFAM" id="SSF51735">
    <property type="entry name" value="NAD(P)-binding Rossmann-fold domains"/>
    <property type="match status" value="1"/>
</dbReference>
<evidence type="ECO:0000256" key="3">
    <source>
        <dbReference type="ARBA" id="ARBA00022490"/>
    </source>
</evidence>
<dbReference type="InterPro" id="IPR051603">
    <property type="entry name" value="Zinc-ADH_QOR/CCCR"/>
</dbReference>
<reference evidence="7 8" key="1">
    <citation type="submission" date="2017-06" db="EMBL/GenBank/DDBJ databases">
        <title>Genome sequencing of cyanobaciteial culture collection at National Institute for Environmental Studies (NIES).</title>
        <authorList>
            <person name="Hirose Y."/>
            <person name="Shimura Y."/>
            <person name="Fujisawa T."/>
            <person name="Nakamura Y."/>
            <person name="Kawachi M."/>
        </authorList>
    </citation>
    <scope>NUCLEOTIDE SEQUENCE [LARGE SCALE GENOMIC DNA]</scope>
    <source>
        <strain evidence="7 8">NIES-21</strain>
    </source>
</reference>
<dbReference type="GO" id="GO:0005737">
    <property type="term" value="C:cytoplasm"/>
    <property type="evidence" value="ECO:0007669"/>
    <property type="project" value="UniProtKB-SubCell"/>
</dbReference>
<evidence type="ECO:0000256" key="1">
    <source>
        <dbReference type="ARBA" id="ARBA00004496"/>
    </source>
</evidence>